<dbReference type="AlphaFoldDB" id="A0A6A6ES51"/>
<evidence type="ECO:0000313" key="1">
    <source>
        <dbReference type="EMBL" id="KAF2193822.1"/>
    </source>
</evidence>
<organism evidence="1 2">
    <name type="scientific">Zopfia rhizophila CBS 207.26</name>
    <dbReference type="NCBI Taxonomy" id="1314779"/>
    <lineage>
        <taxon>Eukaryota</taxon>
        <taxon>Fungi</taxon>
        <taxon>Dikarya</taxon>
        <taxon>Ascomycota</taxon>
        <taxon>Pezizomycotina</taxon>
        <taxon>Dothideomycetes</taxon>
        <taxon>Dothideomycetes incertae sedis</taxon>
        <taxon>Zopfiaceae</taxon>
        <taxon>Zopfia</taxon>
    </lineage>
</organism>
<name>A0A6A6ES51_9PEZI</name>
<keyword evidence="2" id="KW-1185">Reference proteome</keyword>
<protein>
    <submittedName>
        <fullName evidence="1">Uncharacterized protein</fullName>
    </submittedName>
</protein>
<sequence>MAFRRHSSAFSACCSLCCSNSLRCHCSPSTLVRKRWMSISFPFGFFNTPRRAPNCWLSVFASSSEARFLARPFRSLTCLCSWSSERCEDV</sequence>
<accession>A0A6A6ES51</accession>
<gene>
    <name evidence="1" type="ORF">K469DRAFT_712656</name>
</gene>
<dbReference type="Proteomes" id="UP000800200">
    <property type="component" value="Unassembled WGS sequence"/>
</dbReference>
<dbReference type="EMBL" id="ML994613">
    <property type="protein sequence ID" value="KAF2193822.1"/>
    <property type="molecule type" value="Genomic_DNA"/>
</dbReference>
<reference evidence="1" key="1">
    <citation type="journal article" date="2020" name="Stud. Mycol.">
        <title>101 Dothideomycetes genomes: a test case for predicting lifestyles and emergence of pathogens.</title>
        <authorList>
            <person name="Haridas S."/>
            <person name="Albert R."/>
            <person name="Binder M."/>
            <person name="Bloem J."/>
            <person name="Labutti K."/>
            <person name="Salamov A."/>
            <person name="Andreopoulos B."/>
            <person name="Baker S."/>
            <person name="Barry K."/>
            <person name="Bills G."/>
            <person name="Bluhm B."/>
            <person name="Cannon C."/>
            <person name="Castanera R."/>
            <person name="Culley D."/>
            <person name="Daum C."/>
            <person name="Ezra D."/>
            <person name="Gonzalez J."/>
            <person name="Henrissat B."/>
            <person name="Kuo A."/>
            <person name="Liang C."/>
            <person name="Lipzen A."/>
            <person name="Lutzoni F."/>
            <person name="Magnuson J."/>
            <person name="Mondo S."/>
            <person name="Nolan M."/>
            <person name="Ohm R."/>
            <person name="Pangilinan J."/>
            <person name="Park H.-J."/>
            <person name="Ramirez L."/>
            <person name="Alfaro M."/>
            <person name="Sun H."/>
            <person name="Tritt A."/>
            <person name="Yoshinaga Y."/>
            <person name="Zwiers L.-H."/>
            <person name="Turgeon B."/>
            <person name="Goodwin S."/>
            <person name="Spatafora J."/>
            <person name="Crous P."/>
            <person name="Grigoriev I."/>
        </authorList>
    </citation>
    <scope>NUCLEOTIDE SEQUENCE</scope>
    <source>
        <strain evidence="1">CBS 207.26</strain>
    </source>
</reference>
<evidence type="ECO:0000313" key="2">
    <source>
        <dbReference type="Proteomes" id="UP000800200"/>
    </source>
</evidence>
<proteinExistence type="predicted"/>